<comment type="caution">
    <text evidence="2">The sequence shown here is derived from an EMBL/GenBank/DDBJ whole genome shotgun (WGS) entry which is preliminary data.</text>
</comment>
<proteinExistence type="predicted"/>
<feature type="domain" description="Zinc-ribbon" evidence="1">
    <location>
        <begin position="4"/>
        <end position="93"/>
    </location>
</feature>
<dbReference type="EMBL" id="QUNF01000029">
    <property type="protein sequence ID" value="REG81070.1"/>
    <property type="molecule type" value="Genomic_DNA"/>
</dbReference>
<reference evidence="2 3" key="1">
    <citation type="submission" date="2018-08" db="EMBL/GenBank/DDBJ databases">
        <title>Genomic Encyclopedia of Archaeal and Bacterial Type Strains, Phase II (KMG-II): from individual species to whole genera.</title>
        <authorList>
            <person name="Goeker M."/>
        </authorList>
    </citation>
    <scope>NUCLEOTIDE SEQUENCE [LARGE SCALE GENOMIC DNA]</scope>
    <source>
        <strain evidence="2 3">DSM 15986</strain>
    </source>
</reference>
<dbReference type="InterPro" id="IPR031321">
    <property type="entry name" value="UCP012641"/>
</dbReference>
<dbReference type="PIRSF" id="PIRSF012641">
    <property type="entry name" value="UCP012641"/>
    <property type="match status" value="1"/>
</dbReference>
<dbReference type="OrthoDB" id="256753at2"/>
<gene>
    <name evidence="2" type="ORF">C8N25_12915</name>
</gene>
<dbReference type="InterPro" id="IPR011201">
    <property type="entry name" value="Zinc-ribbon_6_bact"/>
</dbReference>
<dbReference type="Pfam" id="PF10005">
    <property type="entry name" value="Zn_ribbon_DZR_6"/>
    <property type="match status" value="1"/>
</dbReference>
<keyword evidence="3" id="KW-1185">Reference proteome</keyword>
<accession>A0A3E0DED2</accession>
<evidence type="ECO:0000313" key="3">
    <source>
        <dbReference type="Proteomes" id="UP000256405"/>
    </source>
</evidence>
<dbReference type="RefSeq" id="WP_086543154.1">
    <property type="nucleotide sequence ID" value="NZ_MSSW01000063.1"/>
</dbReference>
<dbReference type="AlphaFoldDB" id="A0A3E0DED2"/>
<evidence type="ECO:0000259" key="1">
    <source>
        <dbReference type="Pfam" id="PF10005"/>
    </source>
</evidence>
<evidence type="ECO:0000313" key="2">
    <source>
        <dbReference type="EMBL" id="REG81070.1"/>
    </source>
</evidence>
<dbReference type="Gene3D" id="3.40.390.70">
    <property type="match status" value="1"/>
</dbReference>
<protein>
    <recommendedName>
        <fullName evidence="1">Zinc-ribbon domain-containing protein</fullName>
    </recommendedName>
</protein>
<dbReference type="Pfam" id="PF15887">
    <property type="entry name" value="Peptidase_Mx"/>
    <property type="match status" value="1"/>
</dbReference>
<sequence length="347" mass="40176">MKIFECGNCSHPLYFENDSCEKCGHLSGYYDVNSQILTFDAAISNLISDRNGDAFKYCQNKEFGVCNWLIPASNENHFCKACELNRTIPNLSDGENFQKWQKLEVAKHRLIYQLQRLRLAIPPQENNPETGLCFDFISKQGDSKIMTGHANGVVTILLSEADSVHREQMRKQMSEPYRTLIGHFRHEVGHYFWDRLVATNQVVLNDFRILFGDEQADYGESLKRYYQNGSSENWQSNFISQYATSHPWEDWAETWAHYLHIMDMTETAYYFGMSVEPILNDKSLQGSVDFDPYLIKDFNAIYKAWAPLSFAINSLNRSMGIPDAYPFVVSPSVVQKMKFIHRLVFDL</sequence>
<dbReference type="Proteomes" id="UP000256405">
    <property type="component" value="Unassembled WGS sequence"/>
</dbReference>
<name>A0A3E0DED2_9BACT</name>
<organism evidence="2 3">
    <name type="scientific">Algoriphagus antarcticus</name>
    <dbReference type="NCBI Taxonomy" id="238540"/>
    <lineage>
        <taxon>Bacteria</taxon>
        <taxon>Pseudomonadati</taxon>
        <taxon>Bacteroidota</taxon>
        <taxon>Cytophagia</taxon>
        <taxon>Cytophagales</taxon>
        <taxon>Cyclobacteriaceae</taxon>
        <taxon>Algoriphagus</taxon>
    </lineage>
</organism>